<accession>A0ABT5F760</accession>
<keyword evidence="3" id="KW-1185">Reference proteome</keyword>
<dbReference type="EMBL" id="JAQNDO010000001">
    <property type="protein sequence ID" value="MDC0749948.1"/>
    <property type="molecule type" value="Genomic_DNA"/>
</dbReference>
<feature type="compositionally biased region" description="Basic and acidic residues" evidence="1">
    <location>
        <begin position="31"/>
        <end position="47"/>
    </location>
</feature>
<dbReference type="Proteomes" id="UP001221411">
    <property type="component" value="Unassembled WGS sequence"/>
</dbReference>
<comment type="caution">
    <text evidence="2">The sequence shown here is derived from an EMBL/GenBank/DDBJ whole genome shotgun (WGS) entry which is preliminary data.</text>
</comment>
<evidence type="ECO:0000313" key="3">
    <source>
        <dbReference type="Proteomes" id="UP001221411"/>
    </source>
</evidence>
<dbReference type="RefSeq" id="WP_271930488.1">
    <property type="nucleotide sequence ID" value="NZ_JAQNDO010000001.1"/>
</dbReference>
<name>A0ABT5F760_9BACT</name>
<proteinExistence type="predicted"/>
<evidence type="ECO:0000256" key="1">
    <source>
        <dbReference type="SAM" id="MobiDB-lite"/>
    </source>
</evidence>
<evidence type="ECO:0000313" key="2">
    <source>
        <dbReference type="EMBL" id="MDC0749948.1"/>
    </source>
</evidence>
<protein>
    <submittedName>
        <fullName evidence="2">Uncharacterized protein</fullName>
    </submittedName>
</protein>
<reference evidence="2 3" key="1">
    <citation type="submission" date="2022-11" db="EMBL/GenBank/DDBJ databases">
        <title>Minimal conservation of predation-associated metabolite biosynthetic gene clusters underscores biosynthetic potential of Myxococcota including descriptions for ten novel species: Archangium lansinium sp. nov., Myxococcus landrumus sp. nov., Nannocystis bai.</title>
        <authorList>
            <person name="Ahearne A."/>
            <person name="Stevens C."/>
            <person name="Dowd S."/>
        </authorList>
    </citation>
    <scope>NUCLEOTIDE SEQUENCE [LARGE SCALE GENOMIC DNA]</scope>
    <source>
        <strain evidence="2 3">RJM3</strain>
    </source>
</reference>
<organism evidence="2 3">
    <name type="scientific">Polyangium mundeleinium</name>
    <dbReference type="NCBI Taxonomy" id="2995306"/>
    <lineage>
        <taxon>Bacteria</taxon>
        <taxon>Pseudomonadati</taxon>
        <taxon>Myxococcota</taxon>
        <taxon>Polyangia</taxon>
        <taxon>Polyangiales</taxon>
        <taxon>Polyangiaceae</taxon>
        <taxon>Polyangium</taxon>
    </lineage>
</organism>
<gene>
    <name evidence="2" type="ORF">POL67_51965</name>
</gene>
<sequence>MPKIGARLYELSMATLGEAALELLRLAVEHEQRHQPADEPRSTASDRKNRRAIQEVSGADAILRDVVNLVLRHRDHRQELVRQVRTAQALGELVDLAKEHTATWKAAQVERERQGLPRRSPDGDASFRNELAGLVRAHFKFWALELPEELVPKIVEALLSRRKADVGPWRRVAEVVSSKLTTIGPDSLEKISAALGEHEQRAGRFKTPEHAVRAFDDDPVGGTEILEYVVHLLVARGHPVQVEHAVMRAWNDAILATRDDTASPPSGDDPTASS</sequence>
<feature type="region of interest" description="Disordered" evidence="1">
    <location>
        <begin position="31"/>
        <end position="51"/>
    </location>
</feature>